<feature type="domain" description="N-acetylmuramoyl-L-alanine amidase" evidence="13">
    <location>
        <begin position="22"/>
        <end position="172"/>
    </location>
</feature>
<keyword evidence="9" id="KW-0862">Zinc</keyword>
<evidence type="ECO:0000259" key="13">
    <source>
        <dbReference type="SMART" id="SM00644"/>
    </source>
</evidence>
<protein>
    <recommendedName>
        <fullName evidence="11">1,6-anhydro-N-acetylmuramyl-L-alanine amidase AmpD</fullName>
        <ecNumber evidence="5">3.5.1.28</ecNumber>
    </recommendedName>
    <alternativeName>
        <fullName evidence="12">N-acetylmuramoyl-L-alanine amidase</fullName>
    </alternativeName>
</protein>
<dbReference type="InterPro" id="IPR051206">
    <property type="entry name" value="NAMLAA_amidase_2"/>
</dbReference>
<evidence type="ECO:0000313" key="15">
    <source>
        <dbReference type="Proteomes" id="UP000186931"/>
    </source>
</evidence>
<evidence type="ECO:0000256" key="8">
    <source>
        <dbReference type="ARBA" id="ARBA00022801"/>
    </source>
</evidence>
<dbReference type="PANTHER" id="PTHR30417">
    <property type="entry name" value="N-ACETYLMURAMOYL-L-ALANINE AMIDASE AMID"/>
    <property type="match status" value="1"/>
</dbReference>
<comment type="catalytic activity">
    <reaction evidence="1">
        <text>Hydrolyzes the link between N-acetylmuramoyl residues and L-amino acid residues in certain cell-wall glycopeptides.</text>
        <dbReference type="EC" id="3.5.1.28"/>
    </reaction>
</comment>
<dbReference type="GO" id="GO:0071555">
    <property type="term" value="P:cell wall organization"/>
    <property type="evidence" value="ECO:0007669"/>
    <property type="project" value="UniProtKB-KW"/>
</dbReference>
<reference evidence="14 15" key="1">
    <citation type="submission" date="2016-10" db="EMBL/GenBank/DDBJ databases">
        <title>Genome of airborne Acinetobacter sp. 5-2Ac02 in the hospital environment: Species near to Acinetobacter towneri.</title>
        <authorList>
            <person name="Barbosa B."/>
            <person name="Fernandez-Garcia L."/>
            <person name="Gato E."/>
            <person name="Leao R."/>
            <person name="Albano R."/>
            <person name="Fernandez B."/>
            <person name="Fernandez-Cuenca F."/>
            <person name="Marques E."/>
            <person name="Tomas M."/>
        </authorList>
    </citation>
    <scope>NUCLEOTIDE SEQUENCE [LARGE SCALE GENOMIC DNA]</scope>
    <source>
        <strain evidence="14 15">5-2Ac02</strain>
    </source>
</reference>
<evidence type="ECO:0000256" key="1">
    <source>
        <dbReference type="ARBA" id="ARBA00001561"/>
    </source>
</evidence>
<dbReference type="STRING" id="202956.BJN41_05985"/>
<proteinExistence type="inferred from homology"/>
<dbReference type="Gene3D" id="3.40.80.10">
    <property type="entry name" value="Peptidoglycan recognition protein-like"/>
    <property type="match status" value="1"/>
</dbReference>
<gene>
    <name evidence="14" type="ORF">BJN41_05985</name>
</gene>
<dbReference type="CDD" id="cd06583">
    <property type="entry name" value="PGRP"/>
    <property type="match status" value="1"/>
</dbReference>
<organism evidence="14 15">
    <name type="scientific">Acinetobacter towneri</name>
    <dbReference type="NCBI Taxonomy" id="202956"/>
    <lineage>
        <taxon>Bacteria</taxon>
        <taxon>Pseudomonadati</taxon>
        <taxon>Pseudomonadota</taxon>
        <taxon>Gammaproteobacteria</taxon>
        <taxon>Moraxellales</taxon>
        <taxon>Moraxellaceae</taxon>
        <taxon>Acinetobacter</taxon>
    </lineage>
</organism>
<dbReference type="InterPro" id="IPR002502">
    <property type="entry name" value="Amidase_domain"/>
</dbReference>
<dbReference type="SUPFAM" id="SSF55846">
    <property type="entry name" value="N-acetylmuramoyl-L-alanine amidase-like"/>
    <property type="match status" value="1"/>
</dbReference>
<evidence type="ECO:0000313" key="14">
    <source>
        <dbReference type="EMBL" id="OFE42392.1"/>
    </source>
</evidence>
<evidence type="ECO:0000256" key="9">
    <source>
        <dbReference type="ARBA" id="ARBA00022833"/>
    </source>
</evidence>
<dbReference type="EC" id="3.5.1.28" evidence="5"/>
<comment type="caution">
    <text evidence="14">The sequence shown here is derived from an EMBL/GenBank/DDBJ whole genome shotgun (WGS) entry which is preliminary data.</text>
</comment>
<dbReference type="GO" id="GO:0008745">
    <property type="term" value="F:N-acetylmuramoyl-L-alanine amidase activity"/>
    <property type="evidence" value="ECO:0007669"/>
    <property type="project" value="UniProtKB-EC"/>
</dbReference>
<dbReference type="eggNOG" id="COG3023">
    <property type="taxonomic scope" value="Bacteria"/>
</dbReference>
<dbReference type="RefSeq" id="WP_070155787.1">
    <property type="nucleotide sequence ID" value="NZ_MKQS01000049.1"/>
</dbReference>
<dbReference type="InterPro" id="IPR036505">
    <property type="entry name" value="Amidase/PGRP_sf"/>
</dbReference>
<name>A0A1E8DYB3_9GAMM</name>
<accession>A0A1E8DYB3</accession>
<dbReference type="EMBL" id="MKQS01000049">
    <property type="protein sequence ID" value="OFE42392.1"/>
    <property type="molecule type" value="Genomic_DNA"/>
</dbReference>
<dbReference type="GO" id="GO:0046872">
    <property type="term" value="F:metal ion binding"/>
    <property type="evidence" value="ECO:0007669"/>
    <property type="project" value="UniProtKB-KW"/>
</dbReference>
<evidence type="ECO:0000256" key="7">
    <source>
        <dbReference type="ARBA" id="ARBA00022723"/>
    </source>
</evidence>
<comment type="cofactor">
    <cofactor evidence="2">
        <name>Zn(2+)</name>
        <dbReference type="ChEBI" id="CHEBI:29105"/>
    </cofactor>
</comment>
<keyword evidence="6" id="KW-0963">Cytoplasm</keyword>
<evidence type="ECO:0000256" key="3">
    <source>
        <dbReference type="ARBA" id="ARBA00004496"/>
    </source>
</evidence>
<evidence type="ECO:0000256" key="10">
    <source>
        <dbReference type="ARBA" id="ARBA00023316"/>
    </source>
</evidence>
<evidence type="ECO:0000256" key="4">
    <source>
        <dbReference type="ARBA" id="ARBA00007553"/>
    </source>
</evidence>
<evidence type="ECO:0000256" key="2">
    <source>
        <dbReference type="ARBA" id="ARBA00001947"/>
    </source>
</evidence>
<dbReference type="GO" id="GO:0009254">
    <property type="term" value="P:peptidoglycan turnover"/>
    <property type="evidence" value="ECO:0007669"/>
    <property type="project" value="TreeGrafter"/>
</dbReference>
<keyword evidence="7" id="KW-0479">Metal-binding</keyword>
<dbReference type="GO" id="GO:0005737">
    <property type="term" value="C:cytoplasm"/>
    <property type="evidence" value="ECO:0007669"/>
    <property type="project" value="UniProtKB-SubCell"/>
</dbReference>
<dbReference type="SMART" id="SM00644">
    <property type="entry name" value="Ami_2"/>
    <property type="match status" value="1"/>
</dbReference>
<dbReference type="NCBIfam" id="NF008758">
    <property type="entry name" value="PRK11789.1"/>
    <property type="match status" value="1"/>
</dbReference>
<keyword evidence="10" id="KW-0961">Cell wall biogenesis/degradation</keyword>
<comment type="subcellular location">
    <subcellularLocation>
        <location evidence="3">Cytoplasm</location>
    </subcellularLocation>
</comment>
<dbReference type="Proteomes" id="UP000186931">
    <property type="component" value="Unassembled WGS sequence"/>
</dbReference>
<dbReference type="PANTHER" id="PTHR30417:SF4">
    <property type="entry name" value="1,6-ANHYDRO-N-ACETYLMURAMYL-L-ALANINE AMIDASE AMPD"/>
    <property type="match status" value="1"/>
</dbReference>
<dbReference type="Pfam" id="PF01510">
    <property type="entry name" value="Amidase_2"/>
    <property type="match status" value="1"/>
</dbReference>
<evidence type="ECO:0000256" key="12">
    <source>
        <dbReference type="ARBA" id="ARBA00042615"/>
    </source>
</evidence>
<dbReference type="AlphaFoldDB" id="A0A1E8DYB3"/>
<evidence type="ECO:0000256" key="5">
    <source>
        <dbReference type="ARBA" id="ARBA00011901"/>
    </source>
</evidence>
<sequence>MQHVPSFQVVEGQLLGARQVPSPNFNARPTDQEIQLLVIHNISLPPSQFGGGYIEQFFQNQLDWSQHPYFQTIQGMQVSAHLLILRTGEVLQFVNFAYRAWHAGRSSYLAQPECNDYSIGIELEGSDDLPFETAQYQSLVQVVHSLQQAYPSIQQHIAGHSDIAPGRKTDPGPYFDWPYFREQLSQLKASASQEKLINQ</sequence>
<dbReference type="GO" id="GO:0009253">
    <property type="term" value="P:peptidoglycan catabolic process"/>
    <property type="evidence" value="ECO:0007669"/>
    <property type="project" value="InterPro"/>
</dbReference>
<comment type="similarity">
    <text evidence="4">Belongs to the N-acetylmuramoyl-L-alanine amidase 2 family.</text>
</comment>
<evidence type="ECO:0000256" key="6">
    <source>
        <dbReference type="ARBA" id="ARBA00022490"/>
    </source>
</evidence>
<evidence type="ECO:0000256" key="11">
    <source>
        <dbReference type="ARBA" id="ARBA00039257"/>
    </source>
</evidence>
<keyword evidence="8" id="KW-0378">Hydrolase</keyword>